<protein>
    <recommendedName>
        <fullName evidence="10">tRNA dimethylallyltransferase</fullName>
        <ecNumber evidence="10">2.5.1.75</ecNumber>
    </recommendedName>
    <alternativeName>
        <fullName evidence="10">Dimethylallyl diphosphate:tRNA dimethylallyltransferase</fullName>
        <shortName evidence="10">DMAPP:tRNA dimethylallyltransferase</shortName>
        <shortName evidence="10">DMATase</shortName>
    </alternativeName>
    <alternativeName>
        <fullName evidence="10">Isopentenyl-diphosphate:tRNA isopentenyltransferase</fullName>
        <shortName evidence="10">IPP transferase</shortName>
        <shortName evidence="10">IPPT</shortName>
        <shortName evidence="10">IPTase</shortName>
    </alternativeName>
</protein>
<keyword evidence="8 10" id="KW-0460">Magnesium</keyword>
<dbReference type="GO" id="GO:0052381">
    <property type="term" value="F:tRNA dimethylallyltransferase activity"/>
    <property type="evidence" value="ECO:0007669"/>
    <property type="project" value="UniProtKB-UniRule"/>
</dbReference>
<dbReference type="EC" id="2.5.1.75" evidence="10"/>
<evidence type="ECO:0000313" key="14">
    <source>
        <dbReference type="EMBL" id="PIV10361.1"/>
    </source>
</evidence>
<evidence type="ECO:0000256" key="13">
    <source>
        <dbReference type="RuleBase" id="RU003785"/>
    </source>
</evidence>
<evidence type="ECO:0000313" key="15">
    <source>
        <dbReference type="Proteomes" id="UP000229894"/>
    </source>
</evidence>
<evidence type="ECO:0000256" key="8">
    <source>
        <dbReference type="ARBA" id="ARBA00022842"/>
    </source>
</evidence>
<feature type="binding site" evidence="10">
    <location>
        <begin position="16"/>
        <end position="23"/>
    </location>
    <ligand>
        <name>ATP</name>
        <dbReference type="ChEBI" id="CHEBI:30616"/>
    </ligand>
</feature>
<comment type="similarity">
    <text evidence="3 10 13">Belongs to the IPP transferase family.</text>
</comment>
<evidence type="ECO:0000256" key="10">
    <source>
        <dbReference type="HAMAP-Rule" id="MF_00185"/>
    </source>
</evidence>
<evidence type="ECO:0000256" key="5">
    <source>
        <dbReference type="ARBA" id="ARBA00022694"/>
    </source>
</evidence>
<evidence type="ECO:0000256" key="3">
    <source>
        <dbReference type="ARBA" id="ARBA00005842"/>
    </source>
</evidence>
<name>A0A2M7BUY0_9BACT</name>
<keyword evidence="5 10" id="KW-0819">tRNA processing</keyword>
<dbReference type="PANTHER" id="PTHR11088">
    <property type="entry name" value="TRNA DIMETHYLALLYLTRANSFERASE"/>
    <property type="match status" value="1"/>
</dbReference>
<feature type="site" description="Interaction with substrate tRNA" evidence="10">
    <location>
        <position position="130"/>
    </location>
</feature>
<comment type="caution">
    <text evidence="14">The sequence shown here is derived from an EMBL/GenBank/DDBJ whole genome shotgun (WGS) entry which is preliminary data.</text>
</comment>
<evidence type="ECO:0000256" key="4">
    <source>
        <dbReference type="ARBA" id="ARBA00022679"/>
    </source>
</evidence>
<dbReference type="Gene3D" id="3.40.50.300">
    <property type="entry name" value="P-loop containing nucleotide triphosphate hydrolases"/>
    <property type="match status" value="1"/>
</dbReference>
<organism evidence="14 15">
    <name type="scientific">Candidatus Portnoybacteria bacterium CG03_land_8_20_14_0_80_41_10</name>
    <dbReference type="NCBI Taxonomy" id="1974808"/>
    <lineage>
        <taxon>Bacteria</taxon>
        <taxon>Candidatus Portnoyibacteriota</taxon>
    </lineage>
</organism>
<feature type="site" description="Interaction with substrate tRNA" evidence="10">
    <location>
        <position position="107"/>
    </location>
</feature>
<evidence type="ECO:0000256" key="7">
    <source>
        <dbReference type="ARBA" id="ARBA00022840"/>
    </source>
</evidence>
<gene>
    <name evidence="10" type="primary">miaA</name>
    <name evidence="14" type="ORF">COS49_00945</name>
</gene>
<accession>A0A2M7BUY0</accession>
<evidence type="ECO:0000256" key="6">
    <source>
        <dbReference type="ARBA" id="ARBA00022741"/>
    </source>
</evidence>
<dbReference type="HAMAP" id="MF_00185">
    <property type="entry name" value="IPP_trans"/>
    <property type="match status" value="1"/>
</dbReference>
<comment type="catalytic activity">
    <reaction evidence="9 10 11">
        <text>adenosine(37) in tRNA + dimethylallyl diphosphate = N(6)-dimethylallyladenosine(37) in tRNA + diphosphate</text>
        <dbReference type="Rhea" id="RHEA:26482"/>
        <dbReference type="Rhea" id="RHEA-COMP:10162"/>
        <dbReference type="Rhea" id="RHEA-COMP:10375"/>
        <dbReference type="ChEBI" id="CHEBI:33019"/>
        <dbReference type="ChEBI" id="CHEBI:57623"/>
        <dbReference type="ChEBI" id="CHEBI:74411"/>
        <dbReference type="ChEBI" id="CHEBI:74415"/>
        <dbReference type="EC" id="2.5.1.75"/>
    </reaction>
</comment>
<evidence type="ECO:0000256" key="11">
    <source>
        <dbReference type="RuleBase" id="RU003783"/>
    </source>
</evidence>
<keyword evidence="4 10" id="KW-0808">Transferase</keyword>
<dbReference type="NCBIfam" id="TIGR00174">
    <property type="entry name" value="miaA"/>
    <property type="match status" value="1"/>
</dbReference>
<proteinExistence type="inferred from homology"/>
<dbReference type="GO" id="GO:0005524">
    <property type="term" value="F:ATP binding"/>
    <property type="evidence" value="ECO:0007669"/>
    <property type="project" value="UniProtKB-UniRule"/>
</dbReference>
<evidence type="ECO:0000256" key="2">
    <source>
        <dbReference type="ARBA" id="ARBA00003213"/>
    </source>
</evidence>
<dbReference type="Proteomes" id="UP000229894">
    <property type="component" value="Unassembled WGS sequence"/>
</dbReference>
<evidence type="ECO:0000256" key="12">
    <source>
        <dbReference type="RuleBase" id="RU003784"/>
    </source>
</evidence>
<dbReference type="PANTHER" id="PTHR11088:SF60">
    <property type="entry name" value="TRNA DIMETHYLALLYLTRANSFERASE"/>
    <property type="match status" value="1"/>
</dbReference>
<dbReference type="EMBL" id="PEUX01000021">
    <property type="protein sequence ID" value="PIV10361.1"/>
    <property type="molecule type" value="Genomic_DNA"/>
</dbReference>
<feature type="region of interest" description="Interaction with substrate tRNA" evidence="10">
    <location>
        <begin position="41"/>
        <end position="44"/>
    </location>
</feature>
<keyword evidence="6 10" id="KW-0547">Nucleotide-binding</keyword>
<evidence type="ECO:0000256" key="9">
    <source>
        <dbReference type="ARBA" id="ARBA00049563"/>
    </source>
</evidence>
<reference evidence="15" key="1">
    <citation type="submission" date="2017-09" db="EMBL/GenBank/DDBJ databases">
        <title>Depth-based differentiation of microbial function through sediment-hosted aquifers and enrichment of novel symbionts in the deep terrestrial subsurface.</title>
        <authorList>
            <person name="Probst A.J."/>
            <person name="Ladd B."/>
            <person name="Jarett J.K."/>
            <person name="Geller-Mcgrath D.E."/>
            <person name="Sieber C.M.K."/>
            <person name="Emerson J.B."/>
            <person name="Anantharaman K."/>
            <person name="Thomas B.C."/>
            <person name="Malmstrom R."/>
            <person name="Stieglmeier M."/>
            <person name="Klingl A."/>
            <person name="Woyke T."/>
            <person name="Ryan C.M."/>
            <person name="Banfield J.F."/>
        </authorList>
    </citation>
    <scope>NUCLEOTIDE SEQUENCE [LARGE SCALE GENOMIC DNA]</scope>
</reference>
<evidence type="ECO:0000256" key="1">
    <source>
        <dbReference type="ARBA" id="ARBA00001946"/>
    </source>
</evidence>
<comment type="caution">
    <text evidence="10">Lacks conserved residue(s) required for the propagation of feature annotation.</text>
</comment>
<dbReference type="SUPFAM" id="SSF52540">
    <property type="entry name" value="P-loop containing nucleoside triphosphate hydrolases"/>
    <property type="match status" value="1"/>
</dbReference>
<sequence length="300" mass="34563">MSRTIYPQNNLIVILGPTASGKSELAVKLAKQFNGEIINADSRQVYQGTDIGTAKLTKKQMAGIPHYLIDIVKPNQEFTLAQYKKLAVKTIRDIQKRGRLPFLVGGTGLYIQAVVDNLQIPQVKPNKKIRDKLEKLGNQQLFNRLKKLDALTAKTIDQNNKRRLIRALEVCLLTKKSFSEQRKKGQPIFNVLEIGLKLNKETLNKKIDQRVEKMIQAGLIEEVEKLIQNYSPHWPALSGIGYQETIQYLQGKTSLEKTEELIKQRTCQYTRRQMTWFKRDKRIIWVKSYPEAKKIIADFL</sequence>
<feature type="binding site" evidence="10">
    <location>
        <begin position="18"/>
        <end position="23"/>
    </location>
    <ligand>
        <name>substrate</name>
    </ligand>
</feature>
<dbReference type="Gene3D" id="1.10.20.140">
    <property type="match status" value="1"/>
</dbReference>
<dbReference type="Pfam" id="PF01715">
    <property type="entry name" value="IPPT"/>
    <property type="match status" value="1"/>
</dbReference>
<dbReference type="InterPro" id="IPR039657">
    <property type="entry name" value="Dimethylallyltransferase"/>
</dbReference>
<keyword evidence="7 10" id="KW-0067">ATP-binding</keyword>
<dbReference type="GO" id="GO:0006400">
    <property type="term" value="P:tRNA modification"/>
    <property type="evidence" value="ECO:0007669"/>
    <property type="project" value="TreeGrafter"/>
</dbReference>
<dbReference type="InterPro" id="IPR027417">
    <property type="entry name" value="P-loop_NTPase"/>
</dbReference>
<comment type="cofactor">
    <cofactor evidence="1 10">
        <name>Mg(2+)</name>
        <dbReference type="ChEBI" id="CHEBI:18420"/>
    </cofactor>
</comment>
<dbReference type="InterPro" id="IPR018022">
    <property type="entry name" value="IPT"/>
</dbReference>
<comment type="function">
    <text evidence="2 10 12">Catalyzes the transfer of a dimethylallyl group onto the adenine at position 37 in tRNAs that read codons beginning with uridine, leading to the formation of N6-(dimethylallyl)adenosine (i(6)A).</text>
</comment>
<dbReference type="AlphaFoldDB" id="A0A2M7BUY0"/>
<comment type="subunit">
    <text evidence="10">Monomer.</text>
</comment>